<keyword evidence="2" id="KW-1185">Reference proteome</keyword>
<evidence type="ECO:0000313" key="1">
    <source>
        <dbReference type="EnsemblMetazoa" id="ENSAATROPP009201"/>
    </source>
</evidence>
<accession>A0AAG5DDH6</accession>
<dbReference type="Proteomes" id="UP000075880">
    <property type="component" value="Unassembled WGS sequence"/>
</dbReference>
<protein>
    <submittedName>
        <fullName evidence="1">Uncharacterized protein</fullName>
    </submittedName>
</protein>
<reference evidence="1" key="1">
    <citation type="submission" date="2024-04" db="UniProtKB">
        <authorList>
            <consortium name="EnsemblMetazoa"/>
        </authorList>
    </citation>
    <scope>IDENTIFICATION</scope>
    <source>
        <strain evidence="1">EBRO</strain>
    </source>
</reference>
<dbReference type="AlphaFoldDB" id="A0AAG5DDH6"/>
<organism evidence="1 2">
    <name type="scientific">Anopheles atroparvus</name>
    <name type="common">European mosquito</name>
    <dbReference type="NCBI Taxonomy" id="41427"/>
    <lineage>
        <taxon>Eukaryota</taxon>
        <taxon>Metazoa</taxon>
        <taxon>Ecdysozoa</taxon>
        <taxon>Arthropoda</taxon>
        <taxon>Hexapoda</taxon>
        <taxon>Insecta</taxon>
        <taxon>Pterygota</taxon>
        <taxon>Neoptera</taxon>
        <taxon>Endopterygota</taxon>
        <taxon>Diptera</taxon>
        <taxon>Nematocera</taxon>
        <taxon>Culicoidea</taxon>
        <taxon>Culicidae</taxon>
        <taxon>Anophelinae</taxon>
        <taxon>Anopheles</taxon>
    </lineage>
</organism>
<proteinExistence type="predicted"/>
<evidence type="ECO:0000313" key="2">
    <source>
        <dbReference type="Proteomes" id="UP000075880"/>
    </source>
</evidence>
<sequence length="54" mass="6566">MLINVCFKSFEFIVFPLHTFYRCGVLIGPIIIYRNHYVFAIINYFKCTLCQWLR</sequence>
<dbReference type="EnsemblMetazoa" id="ENSAATROPT010190">
    <property type="protein sequence ID" value="ENSAATROPP009201"/>
    <property type="gene ID" value="ENSAATROPG008290"/>
</dbReference>
<name>A0AAG5DDH6_ANOAO</name>